<feature type="domain" description="Type II methyltransferase M.TaqI-like" evidence="6">
    <location>
        <begin position="325"/>
        <end position="543"/>
    </location>
</feature>
<evidence type="ECO:0000313" key="8">
    <source>
        <dbReference type="Proteomes" id="UP001165489"/>
    </source>
</evidence>
<keyword evidence="8" id="KW-1185">Reference proteome</keyword>
<dbReference type="InterPro" id="IPR029063">
    <property type="entry name" value="SAM-dependent_MTases_sf"/>
</dbReference>
<dbReference type="GO" id="GO:0032259">
    <property type="term" value="P:methylation"/>
    <property type="evidence" value="ECO:0007669"/>
    <property type="project" value="UniProtKB-KW"/>
</dbReference>
<dbReference type="PRINTS" id="PR00507">
    <property type="entry name" value="N12N6MTFRASE"/>
</dbReference>
<dbReference type="InterPro" id="IPR047939">
    <property type="entry name" value="BREX_1_PglX"/>
</dbReference>
<dbReference type="SUPFAM" id="SSF53335">
    <property type="entry name" value="S-adenosyl-L-methionine-dependent methyltransferases"/>
    <property type="match status" value="1"/>
</dbReference>
<comment type="caution">
    <text evidence="7">The sequence shown here is derived from an EMBL/GenBank/DDBJ whole genome shotgun (WGS) entry which is preliminary data.</text>
</comment>
<dbReference type="InterPro" id="IPR050953">
    <property type="entry name" value="N4_N6_ade-DNA_methylase"/>
</dbReference>
<evidence type="ECO:0000256" key="4">
    <source>
        <dbReference type="ARBA" id="ARBA00022691"/>
    </source>
</evidence>
<accession>A0ABS9V185</accession>
<comment type="catalytic activity">
    <reaction evidence="5">
        <text>a 2'-deoxyadenosine in DNA + S-adenosyl-L-methionine = an N(6)-methyl-2'-deoxyadenosine in DNA + S-adenosyl-L-homocysteine + H(+)</text>
        <dbReference type="Rhea" id="RHEA:15197"/>
        <dbReference type="Rhea" id="RHEA-COMP:12418"/>
        <dbReference type="Rhea" id="RHEA-COMP:12419"/>
        <dbReference type="ChEBI" id="CHEBI:15378"/>
        <dbReference type="ChEBI" id="CHEBI:57856"/>
        <dbReference type="ChEBI" id="CHEBI:59789"/>
        <dbReference type="ChEBI" id="CHEBI:90615"/>
        <dbReference type="ChEBI" id="CHEBI:90616"/>
        <dbReference type="EC" id="2.1.1.72"/>
    </reaction>
</comment>
<sequence length="1179" mass="136683">MNTNNLKRFAQDARRKLLEQVSSKLDYVLSHDSSTLRTKAETLKRLNDEIEATGRDTVVDKVAYTWFNRLVALRFMDANSFQPMGINVLTPVSGISPQILDESHAGHIPEELPIRKEEVMDILDGRVASVNPDNDAYRILLVASCNQISTVFPFLFERINDYTELLLPDDLTSSFSIIKDILNGMSDEDCQEVEIIGWLYQFYISEKKDEVFASGEKVKKEDIPAATQLFTPRWIVEYMVQNTLGKLWLQNRPNSKLRDFMPYYIESPSSQSDDYLKVGSVEEITLLDQASGSGHILVYGFELFSKIYEEEGYTSSEIPQLIIEKNLFGFEIDERAAQLAGFALMMKARSYHRRFFKKEVKPNILCFQDLKIAEEEIKPLFKDLGIAISDILFHDLKTMKQATNFGSLIQPHTDIKSLEKTRNSLQSKVHGADIFSRPKIENLIQTLNQLFLLNMKYHCVVDNPPYMGGGNMNKELSEFVKTNFPRGKADLMACFMEAGLNSLIPKGFLGMINQHSWMFLSSYEELRKDLIKSISFDTLLHLGPRTFPEIGGEVVQNSGFSFWKTQSNSKGSYIRLLDYDRSDLKKDKTIEAIKNPACGWIFYSDQKDFEKIPGSPLGYWLSDNFIKNFETDIVFEDLGVPRQGLGTTNNTRFVKSWNEVEFDKIKFDSQNANIAKESGYKWFPYIKGGGFRRWYGNYNDVVNWQNDGEEIKSALIGKNPNIPRSEKLYFKTGITWGLISSFGFSCRRVDYNCIFDVGGSMAFPNDKYINFLIAFLNSNLTVEILKVFSPTLNFQVGDLKQLPIKFSEEINRLVEPIATKSIVISKEEWNKNETSWDFSRNELLRTKAFTLEETFEQYQEYWKNKFYQLHKNEEELNSQFLKIYGLEDELDPRVPLKEITLLKEETSIVQENLVFHSDEVFAQFLSYSVGCMFGRYSLDKDGLILANQRETIGDYFKKVEKSENEVSFLPDEDNVLPVLDDTWFEDDIVSRFHEFLKSSFGEKNFRKNLSFVEECLGKDIRKYFVKDFYKDHVKRYKKRPIYWSFSSPKGHFNVLIYMHRYTPDTLNRILNNYLREFIEKLQAHRKNLLHIEVTGTPVEQNKARKDINKVDEMIADCRQYETDILYPLATERISIDLDDGVLVNYNKFGKAVTLVLGLNDKKAKDKVKKFNWIDSSNIR</sequence>
<evidence type="ECO:0000256" key="3">
    <source>
        <dbReference type="ARBA" id="ARBA00022679"/>
    </source>
</evidence>
<keyword evidence="4" id="KW-0949">S-adenosyl-L-methionine</keyword>
<reference evidence="7" key="1">
    <citation type="submission" date="2022-03" db="EMBL/GenBank/DDBJ databases">
        <title>De novo assembled genomes of Belliella spp. (Cyclobacteriaceae) strains.</title>
        <authorList>
            <person name="Szabo A."/>
            <person name="Korponai K."/>
            <person name="Felfoldi T."/>
        </authorList>
    </citation>
    <scope>NUCLEOTIDE SEQUENCE</scope>
    <source>
        <strain evidence="7">DSM 111904</strain>
    </source>
</reference>
<dbReference type="PANTHER" id="PTHR33841">
    <property type="entry name" value="DNA METHYLTRANSFERASE YEEA-RELATED"/>
    <property type="match status" value="1"/>
</dbReference>
<dbReference type="GO" id="GO:0009007">
    <property type="term" value="F:site-specific DNA-methyltransferase (adenine-specific) activity"/>
    <property type="evidence" value="ECO:0007669"/>
    <property type="project" value="UniProtKB-EC"/>
</dbReference>
<evidence type="ECO:0000313" key="7">
    <source>
        <dbReference type="EMBL" id="MCH7410177.1"/>
    </source>
</evidence>
<proteinExistence type="predicted"/>
<dbReference type="EMBL" id="JAKZGP010000031">
    <property type="protein sequence ID" value="MCH7410177.1"/>
    <property type="molecule type" value="Genomic_DNA"/>
</dbReference>
<dbReference type="Pfam" id="PF07669">
    <property type="entry name" value="Eco57I"/>
    <property type="match status" value="1"/>
</dbReference>
<gene>
    <name evidence="7" type="primary">pglX</name>
    <name evidence="7" type="ORF">MM239_12285</name>
</gene>
<organism evidence="7 8">
    <name type="scientific">Belliella filtrata</name>
    <dbReference type="NCBI Taxonomy" id="2923435"/>
    <lineage>
        <taxon>Bacteria</taxon>
        <taxon>Pseudomonadati</taxon>
        <taxon>Bacteroidota</taxon>
        <taxon>Cytophagia</taxon>
        <taxon>Cytophagales</taxon>
        <taxon>Cyclobacteriaceae</taxon>
        <taxon>Belliella</taxon>
    </lineage>
</organism>
<evidence type="ECO:0000256" key="5">
    <source>
        <dbReference type="ARBA" id="ARBA00047942"/>
    </source>
</evidence>
<name>A0ABS9V185_9BACT</name>
<dbReference type="EC" id="2.1.1.72" evidence="1"/>
<evidence type="ECO:0000256" key="2">
    <source>
        <dbReference type="ARBA" id="ARBA00022603"/>
    </source>
</evidence>
<keyword evidence="2 7" id="KW-0489">Methyltransferase</keyword>
<keyword evidence="3 7" id="KW-0808">Transferase</keyword>
<evidence type="ECO:0000256" key="1">
    <source>
        <dbReference type="ARBA" id="ARBA00011900"/>
    </source>
</evidence>
<evidence type="ECO:0000259" key="6">
    <source>
        <dbReference type="Pfam" id="PF07669"/>
    </source>
</evidence>
<protein>
    <recommendedName>
        <fullName evidence="1">site-specific DNA-methyltransferase (adenine-specific)</fullName>
        <ecNumber evidence="1">2.1.1.72</ecNumber>
    </recommendedName>
</protein>
<dbReference type="NCBIfam" id="NF033452">
    <property type="entry name" value="BREX_1_MTaseX"/>
    <property type="match status" value="1"/>
</dbReference>
<dbReference type="InterPro" id="IPR011639">
    <property type="entry name" value="MethylTrfase_TaqI-like_dom"/>
</dbReference>
<dbReference type="RefSeq" id="WP_241348545.1">
    <property type="nucleotide sequence ID" value="NZ_JAKZGP010000031.1"/>
</dbReference>
<dbReference type="Proteomes" id="UP001165489">
    <property type="component" value="Unassembled WGS sequence"/>
</dbReference>
<dbReference type="PANTHER" id="PTHR33841:SF1">
    <property type="entry name" value="DNA METHYLTRANSFERASE A"/>
    <property type="match status" value="1"/>
</dbReference>
<dbReference type="Gene3D" id="3.40.50.150">
    <property type="entry name" value="Vaccinia Virus protein VP39"/>
    <property type="match status" value="1"/>
</dbReference>